<protein>
    <recommendedName>
        <fullName evidence="3">Fimbrillin-like protein</fullName>
    </recommendedName>
</protein>
<dbReference type="OrthoDB" id="1057478at2"/>
<evidence type="ECO:0000313" key="2">
    <source>
        <dbReference type="Proteomes" id="UP000248314"/>
    </source>
</evidence>
<name>A0A318IFH1_9BACT</name>
<evidence type="ECO:0008006" key="3">
    <source>
        <dbReference type="Google" id="ProtNLM"/>
    </source>
</evidence>
<dbReference type="EMBL" id="QJJX01000006">
    <property type="protein sequence ID" value="PXX23401.1"/>
    <property type="molecule type" value="Genomic_DNA"/>
</dbReference>
<reference evidence="1 2" key="1">
    <citation type="submission" date="2018-05" db="EMBL/GenBank/DDBJ databases">
        <title>Genomic Encyclopedia of Type Strains, Phase I: the one thousand microbial genomes (KMG-I) project.</title>
        <authorList>
            <person name="Kyrpides N."/>
        </authorList>
    </citation>
    <scope>NUCLEOTIDE SEQUENCE [LARGE SCALE GENOMIC DNA]</scope>
    <source>
        <strain evidence="1 2">DSM 15611</strain>
    </source>
</reference>
<evidence type="ECO:0000313" key="1">
    <source>
        <dbReference type="EMBL" id="PXX23401.1"/>
    </source>
</evidence>
<sequence length="624" mass="69384">MNKKEVFFSVACALMAAPLLWSCQDDLDNTVSESAQHYTYNIVADANVAEEHSGATRSLGIDAQNKVKSTWEQGDKIIAYVLNDELSQGSYSYISSLSSGAGARFKGTINSKSAITTSSQIAFLYPGEAAVSAPKTIIPVTATEDGNEVYHVESDKIQKLVELNLTAQDGTLETIGKRFDYQWMKQSPKSVSQTDVNVNIGALKRLVSIWALRFTDENNAPLKNIDSIYISNIKTIDVLDLSTGEFVANNPKDESTNLVLTAGAGKTFSSEGGKYTYAALLPGKYSNVLIMAYVGNKCYKKVYSKKPLTFTADNVYRTDVLKMEEAKQATSVNVQGVNWATGNFIHYEENGQEYWGIAPTQWWISKRAIYIGSDRKETQAGSMLVSSQFADLPVQEVNDVDLWRFGAITRALELTANDYKRTPKNQDLGKTFWNNDLPYITRKVNREEAHYGDLVWYHTMNNHKKYRMPTKAELETLAEKANVIPAFCYTDKGTIVYGAYFTTNQPGSGDRKKAFPTGVKAYYKYSNVTALVKANMGLFLPIAGNRALANKHMGYRDMTWGSGAFGEYQSSTSFGQQLVYMFRFGPKDFNLQGRTKGQAASIRPVLDHDDEQADPAFAPFTNIK</sequence>
<organism evidence="1 2">
    <name type="scientific">Hoylesella shahii DSM 15611 = JCM 12083</name>
    <dbReference type="NCBI Taxonomy" id="1122991"/>
    <lineage>
        <taxon>Bacteria</taxon>
        <taxon>Pseudomonadati</taxon>
        <taxon>Bacteroidota</taxon>
        <taxon>Bacteroidia</taxon>
        <taxon>Bacteroidales</taxon>
        <taxon>Prevotellaceae</taxon>
        <taxon>Hoylesella</taxon>
    </lineage>
</organism>
<accession>A0A318IFH1</accession>
<gene>
    <name evidence="1" type="ORF">EJ73_00751</name>
</gene>
<dbReference type="RefSeq" id="WP_025815393.1">
    <property type="nucleotide sequence ID" value="NZ_BAIZ01000004.1"/>
</dbReference>
<dbReference type="AlphaFoldDB" id="A0A318IFH1"/>
<keyword evidence="2" id="KW-1185">Reference proteome</keyword>
<proteinExistence type="predicted"/>
<comment type="caution">
    <text evidence="1">The sequence shown here is derived from an EMBL/GenBank/DDBJ whole genome shotgun (WGS) entry which is preliminary data.</text>
</comment>
<dbReference type="Proteomes" id="UP000248314">
    <property type="component" value="Unassembled WGS sequence"/>
</dbReference>